<dbReference type="PANTHER" id="PTHR11458:SF0">
    <property type="entry name" value="DELTA-AMINOLEVULINIC ACID DEHYDRATASE"/>
    <property type="match status" value="1"/>
</dbReference>
<evidence type="ECO:0000256" key="14">
    <source>
        <dbReference type="PIRSR" id="PIRSR001415-1"/>
    </source>
</evidence>
<comment type="similarity">
    <text evidence="3 18">Belongs to the ALAD family.</text>
</comment>
<evidence type="ECO:0000256" key="9">
    <source>
        <dbReference type="ARBA" id="ARBA00023133"/>
    </source>
</evidence>
<keyword evidence="10 17" id="KW-0456">Lyase</keyword>
<feature type="active site" description="Schiff-base intermediate with substrate" evidence="14">
    <location>
        <position position="270"/>
    </location>
</feature>
<dbReference type="GO" id="GO:0008270">
    <property type="term" value="F:zinc ion binding"/>
    <property type="evidence" value="ECO:0007669"/>
    <property type="project" value="TreeGrafter"/>
</dbReference>
<evidence type="ECO:0000256" key="17">
    <source>
        <dbReference type="RuleBase" id="RU000515"/>
    </source>
</evidence>
<dbReference type="Pfam" id="PF00490">
    <property type="entry name" value="ALAD"/>
    <property type="match status" value="1"/>
</dbReference>
<proteinExistence type="inferred from homology"/>
<dbReference type="Gene3D" id="3.20.20.70">
    <property type="entry name" value="Aldolase class I"/>
    <property type="match status" value="1"/>
</dbReference>
<evidence type="ECO:0000256" key="6">
    <source>
        <dbReference type="ARBA" id="ARBA00020771"/>
    </source>
</evidence>
<comment type="cofactor">
    <cofactor evidence="1">
        <name>Zn(2+)</name>
        <dbReference type="ChEBI" id="CHEBI:29105"/>
    </cofactor>
</comment>
<keyword evidence="20" id="KW-1185">Reference proteome</keyword>
<keyword evidence="11 17" id="KW-0627">Porphyrin biosynthesis</keyword>
<dbReference type="GO" id="GO:0005829">
    <property type="term" value="C:cytosol"/>
    <property type="evidence" value="ECO:0007669"/>
    <property type="project" value="TreeGrafter"/>
</dbReference>
<evidence type="ECO:0000256" key="8">
    <source>
        <dbReference type="ARBA" id="ARBA00022833"/>
    </source>
</evidence>
<dbReference type="InterPro" id="IPR013785">
    <property type="entry name" value="Aldolase_TIM"/>
</dbReference>
<dbReference type="InterPro" id="IPR001731">
    <property type="entry name" value="ALAD"/>
</dbReference>
<evidence type="ECO:0000256" key="1">
    <source>
        <dbReference type="ARBA" id="ARBA00001947"/>
    </source>
</evidence>
<feature type="binding site" evidence="15">
    <location>
        <position position="239"/>
    </location>
    <ligand>
        <name>5-aminolevulinate</name>
        <dbReference type="ChEBI" id="CHEBI:356416"/>
        <label>1</label>
    </ligand>
</feature>
<evidence type="ECO:0000256" key="11">
    <source>
        <dbReference type="ARBA" id="ARBA00023244"/>
    </source>
</evidence>
<feature type="active site" description="Schiff-base intermediate with substrate" evidence="14">
    <location>
        <position position="217"/>
    </location>
</feature>
<evidence type="ECO:0000256" key="10">
    <source>
        <dbReference type="ARBA" id="ARBA00023239"/>
    </source>
</evidence>
<feature type="binding site" evidence="15">
    <location>
        <position position="227"/>
    </location>
    <ligand>
        <name>5-aminolevulinate</name>
        <dbReference type="ChEBI" id="CHEBI:356416"/>
        <label>1</label>
    </ligand>
</feature>
<keyword evidence="9" id="KW-0350">Heme biosynthesis</keyword>
<comment type="pathway">
    <text evidence="2">Porphyrin-containing compound metabolism; protoporphyrin-IX biosynthesis; coproporphyrinogen-III from 5-aminolevulinate: step 1/4.</text>
</comment>
<comment type="caution">
    <text evidence="19">The sequence shown here is derived from an EMBL/GenBank/DDBJ whole genome shotgun (WGS) entry which is preliminary data.</text>
</comment>
<protein>
    <recommendedName>
        <fullName evidence="6 17">Delta-aminolevulinic acid dehydratase</fullName>
        <ecNumber evidence="5 17">4.2.1.24</ecNumber>
    </recommendedName>
</protein>
<dbReference type="STRING" id="1890683.A0A427Y834"/>
<feature type="binding site" evidence="16">
    <location>
        <position position="142"/>
    </location>
    <ligand>
        <name>Zn(2+)</name>
        <dbReference type="ChEBI" id="CHEBI:29105"/>
        <note>catalytic</note>
    </ligand>
</feature>
<dbReference type="AlphaFoldDB" id="A0A427Y834"/>
<evidence type="ECO:0000256" key="15">
    <source>
        <dbReference type="PIRSR" id="PIRSR001415-2"/>
    </source>
</evidence>
<dbReference type="EMBL" id="RSCD01000017">
    <property type="protein sequence ID" value="RSH87249.1"/>
    <property type="molecule type" value="Genomic_DNA"/>
</dbReference>
<dbReference type="PIRSF" id="PIRSF001415">
    <property type="entry name" value="Porphbilin_synth"/>
    <property type="match status" value="1"/>
</dbReference>
<dbReference type="GO" id="GO:0004655">
    <property type="term" value="F:porphobilinogen synthase activity"/>
    <property type="evidence" value="ECO:0007669"/>
    <property type="project" value="UniProtKB-EC"/>
</dbReference>
<evidence type="ECO:0000256" key="13">
    <source>
        <dbReference type="ARBA" id="ARBA00047651"/>
    </source>
</evidence>
<dbReference type="SUPFAM" id="SSF51569">
    <property type="entry name" value="Aldolase"/>
    <property type="match status" value="1"/>
</dbReference>
<dbReference type="OrthoDB" id="1530at2759"/>
<evidence type="ECO:0000256" key="12">
    <source>
        <dbReference type="ARBA" id="ARBA00025628"/>
    </source>
</evidence>
<feature type="binding site" evidence="15">
    <location>
        <position position="336"/>
    </location>
    <ligand>
        <name>5-aminolevulinate</name>
        <dbReference type="ChEBI" id="CHEBI:356416"/>
        <label>2</label>
    </ligand>
</feature>
<comment type="catalytic activity">
    <reaction evidence="13 17">
        <text>2 5-aminolevulinate = porphobilinogen + 2 H2O + H(+)</text>
        <dbReference type="Rhea" id="RHEA:24064"/>
        <dbReference type="ChEBI" id="CHEBI:15377"/>
        <dbReference type="ChEBI" id="CHEBI:15378"/>
        <dbReference type="ChEBI" id="CHEBI:58126"/>
        <dbReference type="ChEBI" id="CHEBI:356416"/>
        <dbReference type="EC" id="4.2.1.24"/>
    </reaction>
</comment>
<feature type="binding site" evidence="16">
    <location>
        <position position="134"/>
    </location>
    <ligand>
        <name>Zn(2+)</name>
        <dbReference type="ChEBI" id="CHEBI:29105"/>
        <note>catalytic</note>
    </ligand>
</feature>
<evidence type="ECO:0000313" key="20">
    <source>
        <dbReference type="Proteomes" id="UP000279259"/>
    </source>
</evidence>
<dbReference type="PANTHER" id="PTHR11458">
    <property type="entry name" value="DELTA-AMINOLEVULINIC ACID DEHYDRATASE"/>
    <property type="match status" value="1"/>
</dbReference>
<organism evidence="19 20">
    <name type="scientific">Saitozyma podzolica</name>
    <dbReference type="NCBI Taxonomy" id="1890683"/>
    <lineage>
        <taxon>Eukaryota</taxon>
        <taxon>Fungi</taxon>
        <taxon>Dikarya</taxon>
        <taxon>Basidiomycota</taxon>
        <taxon>Agaricomycotina</taxon>
        <taxon>Tremellomycetes</taxon>
        <taxon>Tremellales</taxon>
        <taxon>Trimorphomycetaceae</taxon>
        <taxon>Saitozyma</taxon>
    </lineage>
</organism>
<accession>A0A427Y834</accession>
<evidence type="ECO:0000256" key="2">
    <source>
        <dbReference type="ARBA" id="ARBA00004694"/>
    </source>
</evidence>
<dbReference type="FunFam" id="3.20.20.70:FF:000048">
    <property type="entry name" value="Delta-aminolevulinic acid dehydratase"/>
    <property type="match status" value="1"/>
</dbReference>
<evidence type="ECO:0000256" key="3">
    <source>
        <dbReference type="ARBA" id="ARBA00008055"/>
    </source>
</evidence>
<dbReference type="NCBIfam" id="NF006762">
    <property type="entry name" value="PRK09283.1"/>
    <property type="match status" value="1"/>
</dbReference>
<dbReference type="UniPathway" id="UPA00251">
    <property type="reaction ID" value="UER00318"/>
</dbReference>
<reference evidence="19 20" key="1">
    <citation type="submission" date="2018-11" db="EMBL/GenBank/DDBJ databases">
        <title>Genome sequence of Saitozyma podzolica DSM 27192.</title>
        <authorList>
            <person name="Aliyu H."/>
            <person name="Gorte O."/>
            <person name="Ochsenreither K."/>
        </authorList>
    </citation>
    <scope>NUCLEOTIDE SEQUENCE [LARGE SCALE GENOMIC DNA]</scope>
    <source>
        <strain evidence="19 20">DSM 27192</strain>
    </source>
</reference>
<feature type="binding site" evidence="16">
    <location>
        <position position="132"/>
    </location>
    <ligand>
        <name>Zn(2+)</name>
        <dbReference type="ChEBI" id="CHEBI:29105"/>
        <note>catalytic</note>
    </ligand>
</feature>
<gene>
    <name evidence="19" type="primary">HEM2</name>
    <name evidence="19" type="ORF">EHS25_003158</name>
</gene>
<evidence type="ECO:0000313" key="19">
    <source>
        <dbReference type="EMBL" id="RSH87249.1"/>
    </source>
</evidence>
<evidence type="ECO:0000256" key="16">
    <source>
        <dbReference type="PIRSR" id="PIRSR001415-3"/>
    </source>
</evidence>
<comment type="function">
    <text evidence="12">Catalyzes an early step in the biosynthesis of tetrapyrroles. Binds two molecules of 5-aminolevulinate per subunit, each at a distinct site, and catalyzes their condensation to form porphobilinogen.</text>
</comment>
<evidence type="ECO:0000256" key="18">
    <source>
        <dbReference type="RuleBase" id="RU004161"/>
    </source>
</evidence>
<sequence length="352" mass="38263">MDPSNFRAPPLEISSILHGGMHHPTLRLFQNGGRNLTKSMLIYPIFISDDPDAEQEIATLPGQKRWGVNKLEGFLAPLVKKGLKGVILFGVPMEMEKDPRGSAADAPNTPVILGLQLLSRLFPSLLLCVDVCLCEYTSHGHCGILSSLPPPSHSHTPTLDAEASAQRIAEVAVAYARAGAHCVAPSDMMDGRIRAIKAGLMHVGLANRCALMSYAAKFASGLYGPFRDAAGSAPMFGNRKCYQLPPNARVLARRALKRDADEGADFLMVKPALPYLDIMSDAARIVPDHPVACYQVSGEFAMIHAGAEKGIYDLKEMAFETVESMVRAGACIILTYFTPQFLDWLDEERTNV</sequence>
<dbReference type="GO" id="GO:0006782">
    <property type="term" value="P:protoporphyrinogen IX biosynthetic process"/>
    <property type="evidence" value="ECO:0007669"/>
    <property type="project" value="UniProtKB-UniPathway"/>
</dbReference>
<dbReference type="PROSITE" id="PS00169">
    <property type="entry name" value="D_ALA_DEHYDRATASE"/>
    <property type="match status" value="1"/>
</dbReference>
<feature type="binding site" evidence="15">
    <location>
        <position position="297"/>
    </location>
    <ligand>
        <name>5-aminolevulinate</name>
        <dbReference type="ChEBI" id="CHEBI:356416"/>
        <label>2</label>
    </ligand>
</feature>
<keyword evidence="8 16" id="KW-0862">Zinc</keyword>
<dbReference type="PRINTS" id="PR00144">
    <property type="entry name" value="DALDHYDRTASE"/>
</dbReference>
<name>A0A427Y834_9TREE</name>
<comment type="subunit">
    <text evidence="4 17">Homooctamer.</text>
</comment>
<dbReference type="Proteomes" id="UP000279259">
    <property type="component" value="Unassembled WGS sequence"/>
</dbReference>
<evidence type="ECO:0000256" key="7">
    <source>
        <dbReference type="ARBA" id="ARBA00022723"/>
    </source>
</evidence>
<dbReference type="InterPro" id="IPR030656">
    <property type="entry name" value="ALAD_AS"/>
</dbReference>
<keyword evidence="7 16" id="KW-0479">Metal-binding</keyword>
<dbReference type="EC" id="4.2.1.24" evidence="5 17"/>
<evidence type="ECO:0000256" key="4">
    <source>
        <dbReference type="ARBA" id="ARBA00011823"/>
    </source>
</evidence>
<dbReference type="SMART" id="SM01004">
    <property type="entry name" value="ALAD"/>
    <property type="match status" value="1"/>
</dbReference>
<evidence type="ECO:0000256" key="5">
    <source>
        <dbReference type="ARBA" id="ARBA00012053"/>
    </source>
</evidence>